<accession>A7N6P2</accession>
<organism evidence="1 2">
    <name type="scientific">Vibrio campbellii (strain ATCC BAA-1116)</name>
    <dbReference type="NCBI Taxonomy" id="2902295"/>
    <lineage>
        <taxon>Bacteria</taxon>
        <taxon>Pseudomonadati</taxon>
        <taxon>Pseudomonadota</taxon>
        <taxon>Gammaproteobacteria</taxon>
        <taxon>Vibrionales</taxon>
        <taxon>Vibrionaceae</taxon>
        <taxon>Vibrio</taxon>
    </lineage>
</organism>
<name>A7N6P2_VIBC1</name>
<dbReference type="KEGG" id="vha:VIBHAR_06207"/>
<sequence>MAELKVYSDSQSFDNTGTVIIPVGMAKESAFGAALINSFTQSNIAGFKMAPCGDLPTIRYLHEPLVDQPDDFFALRNVENDWIAKSFFRSTKIDDEGYMTHRFAFPPEEVETVDIVRAVHANSSTGLQRLVVLEENVPISEFLG</sequence>
<protein>
    <submittedName>
        <fullName evidence="1">Uncharacterized protein</fullName>
    </submittedName>
</protein>
<proteinExistence type="predicted"/>
<evidence type="ECO:0000313" key="1">
    <source>
        <dbReference type="EMBL" id="ABU74099.1"/>
    </source>
</evidence>
<evidence type="ECO:0000313" key="2">
    <source>
        <dbReference type="Proteomes" id="UP000008152"/>
    </source>
</evidence>
<gene>
    <name evidence="1" type="ordered locus">VIBHAR_06207</name>
</gene>
<dbReference type="RefSeq" id="WP_012129689.1">
    <property type="nucleotide sequence ID" value="NC_022270.1"/>
</dbReference>
<dbReference type="EMBL" id="CP000790">
    <property type="protein sequence ID" value="ABU74099.1"/>
    <property type="molecule type" value="Genomic_DNA"/>
</dbReference>
<reference evidence="1 2" key="1">
    <citation type="submission" date="2007-08" db="EMBL/GenBank/DDBJ databases">
        <authorList>
            <consortium name="The Vibrio harveyi Genome Sequencing Project"/>
            <person name="Bassler B."/>
            <person name="Clifton S.W."/>
            <person name="Fulton L."/>
            <person name="Delehaunty K."/>
            <person name="Fronick C."/>
            <person name="Harrison M."/>
            <person name="Markivic C."/>
            <person name="Fulton R."/>
            <person name="Tin-Wollam A.-M."/>
            <person name="Shah N."/>
            <person name="Pepin K."/>
            <person name="Nash W."/>
            <person name="Thiruvilangam P."/>
            <person name="Bhonagiri V."/>
            <person name="Waters C."/>
            <person name="Tu K.C."/>
            <person name="Irgon J."/>
            <person name="Wilson R.K."/>
        </authorList>
    </citation>
    <scope>NUCLEOTIDE SEQUENCE [LARGE SCALE GENOMIC DNA]</scope>
    <source>
        <strain evidence="2">ATCC BAA-1116 / BB120</strain>
    </source>
</reference>
<dbReference type="Proteomes" id="UP000008152">
    <property type="component" value="Chromosome II"/>
</dbReference>
<dbReference type="PATRIC" id="fig|338187.36.peg.5068"/>
<dbReference type="AlphaFoldDB" id="A7N6P2"/>